<dbReference type="Pfam" id="PF19891">
    <property type="entry name" value="DUF6364"/>
    <property type="match status" value="1"/>
</dbReference>
<evidence type="ECO:0008006" key="3">
    <source>
        <dbReference type="Google" id="ProtNLM"/>
    </source>
</evidence>
<comment type="caution">
    <text evidence="1">The sequence shown here is derived from an EMBL/GenBank/DDBJ whole genome shotgun (WGS) entry which is preliminary data.</text>
</comment>
<dbReference type="InterPro" id="IPR045944">
    <property type="entry name" value="DUF6364"/>
</dbReference>
<name>A0A4R8GBH0_9FIRM</name>
<dbReference type="EMBL" id="SOEG01000081">
    <property type="protein sequence ID" value="TDX42355.1"/>
    <property type="molecule type" value="Genomic_DNA"/>
</dbReference>
<sequence length="80" mass="9680">MQKKLTLSIDEDLIKFAHKFSKETHQSISHIVEEYLSQLKKQKDKKEFNPRLENLYGIFEDEPIPDKKELRRIFHDKSHN</sequence>
<gene>
    <name evidence="1" type="ORF">C7959_1812</name>
</gene>
<evidence type="ECO:0000313" key="1">
    <source>
        <dbReference type="EMBL" id="TDX42355.1"/>
    </source>
</evidence>
<keyword evidence="2" id="KW-1185">Reference proteome</keyword>
<accession>A0A4R8GBH0</accession>
<dbReference type="AlphaFoldDB" id="A0A4R8GBH0"/>
<protein>
    <recommendedName>
        <fullName evidence="3">Antitoxin</fullName>
    </recommendedName>
</protein>
<evidence type="ECO:0000313" key="2">
    <source>
        <dbReference type="Proteomes" id="UP000295832"/>
    </source>
</evidence>
<proteinExistence type="predicted"/>
<organism evidence="1 2">
    <name type="scientific">Orenia marismortui</name>
    <dbReference type="NCBI Taxonomy" id="46469"/>
    <lineage>
        <taxon>Bacteria</taxon>
        <taxon>Bacillati</taxon>
        <taxon>Bacillota</taxon>
        <taxon>Clostridia</taxon>
        <taxon>Halanaerobiales</taxon>
        <taxon>Halobacteroidaceae</taxon>
        <taxon>Orenia</taxon>
    </lineage>
</organism>
<reference evidence="1 2" key="1">
    <citation type="submission" date="2019-03" db="EMBL/GenBank/DDBJ databases">
        <title>Subsurface microbial communities from deep shales in Ohio and West Virginia, USA.</title>
        <authorList>
            <person name="Wrighton K."/>
        </authorList>
    </citation>
    <scope>NUCLEOTIDE SEQUENCE [LARGE SCALE GENOMIC DNA]</scope>
    <source>
        <strain evidence="1 2">MSL 6dP</strain>
    </source>
</reference>
<dbReference type="RefSeq" id="WP_134119322.1">
    <property type="nucleotide sequence ID" value="NZ_SOEG01000081.1"/>
</dbReference>
<dbReference type="Proteomes" id="UP000295832">
    <property type="component" value="Unassembled WGS sequence"/>
</dbReference>